<protein>
    <submittedName>
        <fullName evidence="5">Signal recognition particle subunit SRP19, putative</fullName>
    </submittedName>
</protein>
<evidence type="ECO:0000256" key="2">
    <source>
        <dbReference type="ARBA" id="ARBA00022490"/>
    </source>
</evidence>
<dbReference type="InterPro" id="IPR036521">
    <property type="entry name" value="SRP19-like_sf"/>
</dbReference>
<keyword evidence="6" id="KW-1185">Reference proteome</keyword>
<dbReference type="PANTHER" id="PTHR17453">
    <property type="entry name" value="SIGNAL RECOGNITION PARTICLE 19 KD PROTEIN"/>
    <property type="match status" value="1"/>
</dbReference>
<keyword evidence="3" id="KW-0733">Signal recognition particle</keyword>
<dbReference type="SUPFAM" id="SSF69695">
    <property type="entry name" value="SRP19"/>
    <property type="match status" value="1"/>
</dbReference>
<dbReference type="RefSeq" id="XP_028535112.1">
    <property type="nucleotide sequence ID" value="XM_028679394.1"/>
</dbReference>
<evidence type="ECO:0000313" key="5">
    <source>
        <dbReference type="EMBL" id="CRH02592.1"/>
    </source>
</evidence>
<accession>A0A1J1HCA7</accession>
<dbReference type="GO" id="GO:0005786">
    <property type="term" value="C:signal recognition particle, endoplasmic reticulum targeting"/>
    <property type="evidence" value="ECO:0007669"/>
    <property type="project" value="UniProtKB-KW"/>
</dbReference>
<dbReference type="KEGG" id="prel:PRELSG_1432400"/>
<comment type="subcellular location">
    <subcellularLocation>
        <location evidence="1">Cytoplasm</location>
    </subcellularLocation>
</comment>
<dbReference type="OrthoDB" id="2190947at2759"/>
<dbReference type="GO" id="GO:0006617">
    <property type="term" value="P:SRP-dependent cotranslational protein targeting to membrane, signal sequence recognition"/>
    <property type="evidence" value="ECO:0007669"/>
    <property type="project" value="TreeGrafter"/>
</dbReference>
<evidence type="ECO:0000256" key="1">
    <source>
        <dbReference type="ARBA" id="ARBA00004496"/>
    </source>
</evidence>
<sequence length="136" mass="16093">MIKPEVNINNENFENKDISRWKIIYPNYINKKKKVKEGRRINLNYCVNDPSIEEIELACKELNVTYHVEKKKCYPRDWQVQGRIRIKLPDAENNILSKFDLMKKIGLKLQTVKANNESSVVTNQSNLTKKKKKSQR</sequence>
<dbReference type="HAMAP" id="MF_00305">
    <property type="entry name" value="SRP19"/>
    <property type="match status" value="1"/>
</dbReference>
<name>A0A1J1HCA7_PLARL</name>
<dbReference type="Pfam" id="PF01922">
    <property type="entry name" value="SRP19"/>
    <property type="match status" value="1"/>
</dbReference>
<keyword evidence="4" id="KW-0687">Ribonucleoprotein</keyword>
<organism evidence="5 6">
    <name type="scientific">Plasmodium relictum</name>
    <dbReference type="NCBI Taxonomy" id="85471"/>
    <lineage>
        <taxon>Eukaryota</taxon>
        <taxon>Sar</taxon>
        <taxon>Alveolata</taxon>
        <taxon>Apicomplexa</taxon>
        <taxon>Aconoidasida</taxon>
        <taxon>Haemosporida</taxon>
        <taxon>Plasmodiidae</taxon>
        <taxon>Plasmodium</taxon>
        <taxon>Plasmodium (Haemamoeba)</taxon>
    </lineage>
</organism>
<evidence type="ECO:0000313" key="6">
    <source>
        <dbReference type="Proteomes" id="UP000220158"/>
    </source>
</evidence>
<gene>
    <name evidence="5" type="primary">SRP19</name>
    <name evidence="5" type="ORF">PRELSG_1432400</name>
</gene>
<evidence type="ECO:0000256" key="4">
    <source>
        <dbReference type="ARBA" id="ARBA00023274"/>
    </source>
</evidence>
<dbReference type="InterPro" id="IPR002778">
    <property type="entry name" value="Signal_recog_particle_SRP19"/>
</dbReference>
<dbReference type="VEuPathDB" id="PlasmoDB:PRELSG_1432400"/>
<dbReference type="PANTHER" id="PTHR17453:SF0">
    <property type="entry name" value="SIGNAL RECOGNITION PARTICLE 19 KDA PROTEIN"/>
    <property type="match status" value="1"/>
</dbReference>
<dbReference type="GO" id="GO:0008312">
    <property type="term" value="F:7S RNA binding"/>
    <property type="evidence" value="ECO:0007669"/>
    <property type="project" value="InterPro"/>
</dbReference>
<dbReference type="InterPro" id="IPR022938">
    <property type="entry name" value="SRP19_arc-type"/>
</dbReference>
<dbReference type="EMBL" id="LN835309">
    <property type="protein sequence ID" value="CRH02592.1"/>
    <property type="molecule type" value="Genomic_DNA"/>
</dbReference>
<reference evidence="5 6" key="1">
    <citation type="submission" date="2015-04" db="EMBL/GenBank/DDBJ databases">
        <authorList>
            <consortium name="Pathogen Informatics"/>
        </authorList>
    </citation>
    <scope>NUCLEOTIDE SEQUENCE [LARGE SCALE GENOMIC DNA]</scope>
    <source>
        <strain evidence="5 6">SGS1</strain>
    </source>
</reference>
<proteinExistence type="inferred from homology"/>
<dbReference type="Proteomes" id="UP000220158">
    <property type="component" value="Chromosome 14"/>
</dbReference>
<dbReference type="AlphaFoldDB" id="A0A1J1HCA7"/>
<dbReference type="Gene3D" id="3.30.56.30">
    <property type="entry name" value="Signal recognition particle, SRP19-like subunit"/>
    <property type="match status" value="1"/>
</dbReference>
<keyword evidence="2" id="KW-0963">Cytoplasm</keyword>
<dbReference type="OMA" id="QMERWIC"/>
<dbReference type="GeneID" id="39738756"/>
<evidence type="ECO:0000256" key="3">
    <source>
        <dbReference type="ARBA" id="ARBA00023135"/>
    </source>
</evidence>